<feature type="binding site" evidence="16">
    <location>
        <position position="271"/>
    </location>
    <ligand>
        <name>Mg(2+)</name>
        <dbReference type="ChEBI" id="CHEBI:18420"/>
        <label>1</label>
    </ligand>
</feature>
<dbReference type="Gene3D" id="3.40.50.20">
    <property type="match status" value="1"/>
</dbReference>
<dbReference type="Gene3D" id="3.30.1490.20">
    <property type="entry name" value="ATP-grasp fold, A domain"/>
    <property type="match status" value="1"/>
</dbReference>
<evidence type="ECO:0000256" key="17">
    <source>
        <dbReference type="PROSITE-ProRule" id="PRU00409"/>
    </source>
</evidence>
<dbReference type="PROSITE" id="PS00843">
    <property type="entry name" value="DALA_DALA_LIGASE_1"/>
    <property type="match status" value="1"/>
</dbReference>
<evidence type="ECO:0000256" key="3">
    <source>
        <dbReference type="ARBA" id="ARBA00004496"/>
    </source>
</evidence>
<dbReference type="PIRSF" id="PIRSF039102">
    <property type="entry name" value="Ddl/VanB"/>
    <property type="match status" value="1"/>
</dbReference>
<evidence type="ECO:0000256" key="12">
    <source>
        <dbReference type="ARBA" id="ARBA00023316"/>
    </source>
</evidence>
<evidence type="ECO:0000256" key="5">
    <source>
        <dbReference type="ARBA" id="ARBA00012216"/>
    </source>
</evidence>
<evidence type="ECO:0000256" key="7">
    <source>
        <dbReference type="ARBA" id="ARBA00022598"/>
    </source>
</evidence>
<dbReference type="SUPFAM" id="SSF56059">
    <property type="entry name" value="Glutathione synthetase ATP-binding domain-like"/>
    <property type="match status" value="1"/>
</dbReference>
<dbReference type="Pfam" id="PF01820">
    <property type="entry name" value="Dala_Dala_lig_N"/>
    <property type="match status" value="1"/>
</dbReference>
<dbReference type="EMBL" id="VDUZ01000024">
    <property type="protein sequence ID" value="TXL73554.1"/>
    <property type="molecule type" value="Genomic_DNA"/>
</dbReference>
<evidence type="ECO:0000259" key="18">
    <source>
        <dbReference type="PROSITE" id="PS50975"/>
    </source>
</evidence>
<feature type="active site" evidence="15">
    <location>
        <position position="282"/>
    </location>
</feature>
<name>A0A5C8PIM9_9HYPH</name>
<accession>A0A5C8PIM9</accession>
<comment type="cofactor">
    <cofactor evidence="16">
        <name>Mg(2+)</name>
        <dbReference type="ChEBI" id="CHEBI:18420"/>
    </cofactor>
    <cofactor evidence="16">
        <name>Mn(2+)</name>
        <dbReference type="ChEBI" id="CHEBI:29035"/>
    </cofactor>
    <text evidence="16">Binds 2 magnesium or manganese ions per subunit.</text>
</comment>
<dbReference type="PANTHER" id="PTHR23132:SF23">
    <property type="entry name" value="D-ALANINE--D-ALANINE LIGASE B"/>
    <property type="match status" value="1"/>
</dbReference>
<comment type="pathway">
    <text evidence="14">Cell wall biogenesis; peptidoglycan biosynthesis.</text>
</comment>
<keyword evidence="16" id="KW-0460">Magnesium</keyword>
<evidence type="ECO:0000256" key="2">
    <source>
        <dbReference type="ARBA" id="ARBA00003921"/>
    </source>
</evidence>
<protein>
    <recommendedName>
        <fullName evidence="5 14">D-alanine--D-alanine ligase</fullName>
        <ecNumber evidence="5 14">6.3.2.4</ecNumber>
    </recommendedName>
    <alternativeName>
        <fullName evidence="14">D-Ala-D-Ala ligase</fullName>
    </alternativeName>
    <alternativeName>
        <fullName evidence="14">D-alanylalanine synthetase</fullName>
    </alternativeName>
</protein>
<dbReference type="GO" id="GO:0008360">
    <property type="term" value="P:regulation of cell shape"/>
    <property type="evidence" value="ECO:0007669"/>
    <property type="project" value="UniProtKB-KW"/>
</dbReference>
<keyword evidence="9 17" id="KW-0067">ATP-binding</keyword>
<dbReference type="InterPro" id="IPR011761">
    <property type="entry name" value="ATP-grasp"/>
</dbReference>
<dbReference type="PROSITE" id="PS00844">
    <property type="entry name" value="DALA_DALA_LIGASE_2"/>
    <property type="match status" value="1"/>
</dbReference>
<dbReference type="InterPro" id="IPR013815">
    <property type="entry name" value="ATP_grasp_subdomain_1"/>
</dbReference>
<evidence type="ECO:0000256" key="1">
    <source>
        <dbReference type="ARBA" id="ARBA00001936"/>
    </source>
</evidence>
<proteinExistence type="inferred from homology"/>
<dbReference type="GO" id="GO:0005737">
    <property type="term" value="C:cytoplasm"/>
    <property type="evidence" value="ECO:0007669"/>
    <property type="project" value="UniProtKB-SubCell"/>
</dbReference>
<sequence>MSKSVAVLKGGWSPERDVSLTTGRACADALREAGYDVVELDVTRDLRSLVDLLRPAGGGGPDVVFNALHGKWGEDGCVQGVLEILAIPYTHSGVLASALAMDKPRARQMFTEIGLRCPEGVVVERRALLGGDPMPRPYVVKPIDQGSSIGVHIVGPGDNLAAVEAAEARFGDRVLVERFVPGRELTVAVLGDRPIAVTELRPRVKFYDYEAKYTDGITEHLVPAPIARPVYDEAMRWALAAHQALGCEGLTRADFRWDDSLPGTDGLNILEINTQPGMTPLSLAPEQAKWSGLPFPQLMRWMVEHARCPA</sequence>
<feature type="binding site" evidence="16">
    <location>
        <position position="273"/>
    </location>
    <ligand>
        <name>Mg(2+)</name>
        <dbReference type="ChEBI" id="CHEBI:18420"/>
        <label>2</label>
    </ligand>
</feature>
<dbReference type="GO" id="GO:0009252">
    <property type="term" value="P:peptidoglycan biosynthetic process"/>
    <property type="evidence" value="ECO:0007669"/>
    <property type="project" value="UniProtKB-UniRule"/>
</dbReference>
<evidence type="ECO:0000256" key="4">
    <source>
        <dbReference type="ARBA" id="ARBA00010871"/>
    </source>
</evidence>
<dbReference type="PROSITE" id="PS50975">
    <property type="entry name" value="ATP_GRASP"/>
    <property type="match status" value="1"/>
</dbReference>
<dbReference type="GO" id="GO:0046872">
    <property type="term" value="F:metal ion binding"/>
    <property type="evidence" value="ECO:0007669"/>
    <property type="project" value="UniProtKB-KW"/>
</dbReference>
<organism evidence="19 20">
    <name type="scientific">Vineibacter terrae</name>
    <dbReference type="NCBI Taxonomy" id="2586908"/>
    <lineage>
        <taxon>Bacteria</taxon>
        <taxon>Pseudomonadati</taxon>
        <taxon>Pseudomonadota</taxon>
        <taxon>Alphaproteobacteria</taxon>
        <taxon>Hyphomicrobiales</taxon>
        <taxon>Vineibacter</taxon>
    </lineage>
</organism>
<keyword evidence="8 17" id="KW-0547">Nucleotide-binding</keyword>
<feature type="domain" description="ATP-grasp" evidence="18">
    <location>
        <begin position="107"/>
        <end position="304"/>
    </location>
</feature>
<comment type="similarity">
    <text evidence="4 14">Belongs to the D-alanine--D-alanine ligase family.</text>
</comment>
<feature type="binding site" evidence="16">
    <location>
        <position position="254"/>
    </location>
    <ligand>
        <name>Mg(2+)</name>
        <dbReference type="ChEBI" id="CHEBI:18420"/>
        <label>1</label>
    </ligand>
</feature>
<dbReference type="InterPro" id="IPR016185">
    <property type="entry name" value="PreATP-grasp_dom_sf"/>
</dbReference>
<keyword evidence="16" id="KW-0479">Metal-binding</keyword>
<dbReference type="NCBIfam" id="NF002378">
    <property type="entry name" value="PRK01372.1"/>
    <property type="match status" value="1"/>
</dbReference>
<gene>
    <name evidence="14" type="primary">ddl</name>
    <name evidence="19" type="ORF">FHP25_20445</name>
</gene>
<dbReference type="GO" id="GO:0008716">
    <property type="term" value="F:D-alanine-D-alanine ligase activity"/>
    <property type="evidence" value="ECO:0007669"/>
    <property type="project" value="UniProtKB-UniRule"/>
</dbReference>
<comment type="function">
    <text evidence="2 14">Cell wall formation.</text>
</comment>
<keyword evidence="16" id="KW-0464">Manganese</keyword>
<evidence type="ECO:0000313" key="19">
    <source>
        <dbReference type="EMBL" id="TXL73554.1"/>
    </source>
</evidence>
<dbReference type="EC" id="6.3.2.4" evidence="5 14"/>
<comment type="subcellular location">
    <subcellularLocation>
        <location evidence="3 14">Cytoplasm</location>
    </subcellularLocation>
</comment>
<dbReference type="InterPro" id="IPR011095">
    <property type="entry name" value="Dala_Dala_lig_C"/>
</dbReference>
<dbReference type="HAMAP" id="MF_00047">
    <property type="entry name" value="Dala_Dala_lig"/>
    <property type="match status" value="1"/>
</dbReference>
<evidence type="ECO:0000256" key="13">
    <source>
        <dbReference type="ARBA" id="ARBA00047614"/>
    </source>
</evidence>
<dbReference type="NCBIfam" id="TIGR01205">
    <property type="entry name" value="D_ala_D_alaTIGR"/>
    <property type="match status" value="1"/>
</dbReference>
<comment type="caution">
    <text evidence="19">The sequence shown here is derived from an EMBL/GenBank/DDBJ whole genome shotgun (WGS) entry which is preliminary data.</text>
</comment>
<dbReference type="AlphaFoldDB" id="A0A5C8PIM9"/>
<comment type="cofactor">
    <cofactor evidence="1">
        <name>Mn(2+)</name>
        <dbReference type="ChEBI" id="CHEBI:29035"/>
    </cofactor>
</comment>
<evidence type="ECO:0000256" key="16">
    <source>
        <dbReference type="PIRSR" id="PIRSR039102-3"/>
    </source>
</evidence>
<comment type="catalytic activity">
    <reaction evidence="13 14">
        <text>2 D-alanine + ATP = D-alanyl-D-alanine + ADP + phosphate + H(+)</text>
        <dbReference type="Rhea" id="RHEA:11224"/>
        <dbReference type="ChEBI" id="CHEBI:15378"/>
        <dbReference type="ChEBI" id="CHEBI:30616"/>
        <dbReference type="ChEBI" id="CHEBI:43474"/>
        <dbReference type="ChEBI" id="CHEBI:57416"/>
        <dbReference type="ChEBI" id="CHEBI:57822"/>
        <dbReference type="ChEBI" id="CHEBI:456216"/>
        <dbReference type="EC" id="6.3.2.4"/>
    </reaction>
</comment>
<evidence type="ECO:0000256" key="10">
    <source>
        <dbReference type="ARBA" id="ARBA00022960"/>
    </source>
</evidence>
<evidence type="ECO:0000256" key="8">
    <source>
        <dbReference type="ARBA" id="ARBA00022741"/>
    </source>
</evidence>
<dbReference type="Gene3D" id="3.30.470.20">
    <property type="entry name" value="ATP-grasp fold, B domain"/>
    <property type="match status" value="1"/>
</dbReference>
<dbReference type="GO" id="GO:0071555">
    <property type="term" value="P:cell wall organization"/>
    <property type="evidence" value="ECO:0007669"/>
    <property type="project" value="UniProtKB-KW"/>
</dbReference>
<dbReference type="Pfam" id="PF07478">
    <property type="entry name" value="Dala_Dala_lig_C"/>
    <property type="match status" value="1"/>
</dbReference>
<evidence type="ECO:0000256" key="9">
    <source>
        <dbReference type="ARBA" id="ARBA00022840"/>
    </source>
</evidence>
<dbReference type="InterPro" id="IPR005905">
    <property type="entry name" value="D_ala_D_ala"/>
</dbReference>
<keyword evidence="20" id="KW-1185">Reference proteome</keyword>
<evidence type="ECO:0000256" key="6">
    <source>
        <dbReference type="ARBA" id="ARBA00022490"/>
    </source>
</evidence>
<keyword evidence="11 14" id="KW-0573">Peptidoglycan synthesis</keyword>
<dbReference type="OrthoDB" id="9813261at2"/>
<feature type="binding site" evidence="16">
    <location>
        <position position="271"/>
    </location>
    <ligand>
        <name>Mg(2+)</name>
        <dbReference type="ChEBI" id="CHEBI:18420"/>
        <label>2</label>
    </ligand>
</feature>
<dbReference type="GO" id="GO:0005524">
    <property type="term" value="F:ATP binding"/>
    <property type="evidence" value="ECO:0007669"/>
    <property type="project" value="UniProtKB-UniRule"/>
</dbReference>
<dbReference type="PANTHER" id="PTHR23132">
    <property type="entry name" value="D-ALANINE--D-ALANINE LIGASE"/>
    <property type="match status" value="1"/>
</dbReference>
<keyword evidence="12 14" id="KW-0961">Cell wall biogenesis/degradation</keyword>
<evidence type="ECO:0000256" key="15">
    <source>
        <dbReference type="PIRSR" id="PIRSR039102-1"/>
    </source>
</evidence>
<keyword evidence="10 14" id="KW-0133">Cell shape</keyword>
<keyword evidence="6 14" id="KW-0963">Cytoplasm</keyword>
<reference evidence="19 20" key="1">
    <citation type="submission" date="2019-06" db="EMBL/GenBank/DDBJ databases">
        <title>New taxonomy in bacterial strain CC-CFT640, isolated from vineyard.</title>
        <authorList>
            <person name="Lin S.-Y."/>
            <person name="Tsai C.-F."/>
            <person name="Young C.-C."/>
        </authorList>
    </citation>
    <scope>NUCLEOTIDE SEQUENCE [LARGE SCALE GENOMIC DNA]</scope>
    <source>
        <strain evidence="19 20">CC-CFT640</strain>
    </source>
</reference>
<dbReference type="RefSeq" id="WP_147848828.1">
    <property type="nucleotide sequence ID" value="NZ_VDUZ01000024.1"/>
</dbReference>
<keyword evidence="7 14" id="KW-0436">Ligase</keyword>
<evidence type="ECO:0000256" key="11">
    <source>
        <dbReference type="ARBA" id="ARBA00022984"/>
    </source>
</evidence>
<dbReference type="UniPathway" id="UPA00219"/>
<evidence type="ECO:0000256" key="14">
    <source>
        <dbReference type="HAMAP-Rule" id="MF_00047"/>
    </source>
</evidence>
<dbReference type="SUPFAM" id="SSF52440">
    <property type="entry name" value="PreATP-grasp domain"/>
    <property type="match status" value="1"/>
</dbReference>
<dbReference type="InterPro" id="IPR011127">
    <property type="entry name" value="Dala_Dala_lig_N"/>
</dbReference>
<feature type="active site" evidence="15">
    <location>
        <position position="147"/>
    </location>
</feature>
<dbReference type="InterPro" id="IPR000291">
    <property type="entry name" value="D-Ala_lig_Van_CS"/>
</dbReference>
<dbReference type="Proteomes" id="UP000321638">
    <property type="component" value="Unassembled WGS sequence"/>
</dbReference>
<evidence type="ECO:0000313" key="20">
    <source>
        <dbReference type="Proteomes" id="UP000321638"/>
    </source>
</evidence>
<feature type="active site" evidence="15">
    <location>
        <position position="15"/>
    </location>
</feature>